<gene>
    <name evidence="6" type="ORF">H9638_04635</name>
</gene>
<dbReference type="Proteomes" id="UP000652763">
    <property type="component" value="Unassembled WGS sequence"/>
</dbReference>
<dbReference type="SMART" id="SM00421">
    <property type="entry name" value="HTH_LUXR"/>
    <property type="match status" value="1"/>
</dbReference>
<feature type="compositionally biased region" description="Basic and acidic residues" evidence="4">
    <location>
        <begin position="485"/>
        <end position="498"/>
    </location>
</feature>
<dbReference type="SUPFAM" id="SSF52540">
    <property type="entry name" value="P-loop containing nucleoside triphosphate hydrolases"/>
    <property type="match status" value="1"/>
</dbReference>
<name>A0ABR8YFW6_9MICC</name>
<evidence type="ECO:0000313" key="7">
    <source>
        <dbReference type="Proteomes" id="UP000652763"/>
    </source>
</evidence>
<sequence>MKNHHPEGANALMVHTADTPDIGAVQRSQQRSPSLFLGRSALVRSVADRLAPQSGSSGCLLIGAAGSGKSALMRHVLQIHCQDSYVVQVRGSAFAGRTPFGALTFLLSDLEPDTASHPVLILRGLTDLIRSRAGDRSVILVVDNAEELDEFSAMVLSQMVLNRAARMIAAFRDFSAAPAEFMGLWREGVLTRMDLGPLSATECAQLAEAELEGPISRDAAEDLAGISGGNPSQLLAAVADYRDCGRIRLEAEVWVLDPDRRPAYPRLAAAMLQAVSGLSQGQQSLLETLALCGTLPLKKVLERADSAEVDALQESGLLELAQVHEPVLSLVNPALGTVLRSQVDGDRRRELMSWLGPDANTSSPWLSAEWFMSINGQLPPGLAAAGAREANELGNPQAAAAILSVDPEALSSPAALLELIRAHLDGGAFETAAETLSEHRPLASSYPADPASCRLLILENQVLCRNSLAAPAEAVRVGSGPGARPEVERPGAPREHSSVLDEAEGLLASLKESAVPRVETAGLEAELILARAECRSRHGEYKENAAFLTGIYARGDDLGRRLRVLAGSWLCEAWGITGRADDALELAASLWQLMADAPRGTFEDAAGAAAKARIIHALLVSGALRTAEELLEKGPGGNEEGELGGTVRQLCSGLLHAYAGRPAAATSQLIPALSQLSVADPLGLKPAAASAAAYAAALQGRQERAECFLKTAATASGGTPSWALRRTGRHFALLAEAALGSPRAVPGLLLLADDDDRQQTYSFSLLALLAAVRLGSTGSVERLLDTACTVQGGFGVLCENYAKGLGNLDAQLLLQAAEAAGADGHELLAQETGERALEVASGVGDRATVRFIHRNRRMNSQEGEGDSEVEDCLRGLTSRERAIARHAAAGTSNKMIAQELSISVRTVEGHLYQIYSKLHVGSRRELANLVASDKTAREGGQP</sequence>
<reference evidence="6 7" key="1">
    <citation type="submission" date="2020-08" db="EMBL/GenBank/DDBJ databases">
        <title>A Genomic Blueprint of the Chicken Gut Microbiome.</title>
        <authorList>
            <person name="Gilroy R."/>
            <person name="Ravi A."/>
            <person name="Getino M."/>
            <person name="Pursley I."/>
            <person name="Horton D.L."/>
            <person name="Alikhan N.-F."/>
            <person name="Baker D."/>
            <person name="Gharbi K."/>
            <person name="Hall N."/>
            <person name="Watson M."/>
            <person name="Adriaenssens E.M."/>
            <person name="Foster-Nyarko E."/>
            <person name="Jarju S."/>
            <person name="Secka A."/>
            <person name="Antonio M."/>
            <person name="Oren A."/>
            <person name="Chaudhuri R."/>
            <person name="La Ragione R.M."/>
            <person name="Hildebrand F."/>
            <person name="Pallen M.J."/>
        </authorList>
    </citation>
    <scope>NUCLEOTIDE SEQUENCE [LARGE SCALE GENOMIC DNA]</scope>
    <source>
        <strain evidence="6 7">Sa2BUA2</strain>
    </source>
</reference>
<dbReference type="PROSITE" id="PS50043">
    <property type="entry name" value="HTH_LUXR_2"/>
    <property type="match status" value="1"/>
</dbReference>
<dbReference type="EMBL" id="JACSQC010000002">
    <property type="protein sequence ID" value="MBD8043095.1"/>
    <property type="molecule type" value="Genomic_DNA"/>
</dbReference>
<evidence type="ECO:0000256" key="2">
    <source>
        <dbReference type="ARBA" id="ARBA00023125"/>
    </source>
</evidence>
<dbReference type="PANTHER" id="PTHR44688:SF16">
    <property type="entry name" value="DNA-BINDING TRANSCRIPTIONAL ACTIVATOR DEVR_DOSR"/>
    <property type="match status" value="1"/>
</dbReference>
<evidence type="ECO:0000256" key="4">
    <source>
        <dbReference type="SAM" id="MobiDB-lite"/>
    </source>
</evidence>
<evidence type="ECO:0000259" key="5">
    <source>
        <dbReference type="PROSITE" id="PS50043"/>
    </source>
</evidence>
<dbReference type="Pfam" id="PF00196">
    <property type="entry name" value="GerE"/>
    <property type="match status" value="1"/>
</dbReference>
<proteinExistence type="predicted"/>
<dbReference type="CDD" id="cd06170">
    <property type="entry name" value="LuxR_C_like"/>
    <property type="match status" value="1"/>
</dbReference>
<evidence type="ECO:0000256" key="1">
    <source>
        <dbReference type="ARBA" id="ARBA00023015"/>
    </source>
</evidence>
<evidence type="ECO:0000313" key="6">
    <source>
        <dbReference type="EMBL" id="MBD8043095.1"/>
    </source>
</evidence>
<dbReference type="Gene3D" id="3.40.50.300">
    <property type="entry name" value="P-loop containing nucleotide triphosphate hydrolases"/>
    <property type="match status" value="1"/>
</dbReference>
<keyword evidence="7" id="KW-1185">Reference proteome</keyword>
<evidence type="ECO:0000256" key="3">
    <source>
        <dbReference type="ARBA" id="ARBA00023163"/>
    </source>
</evidence>
<accession>A0ABR8YFW6</accession>
<keyword evidence="1" id="KW-0805">Transcription regulation</keyword>
<keyword evidence="3" id="KW-0804">Transcription</keyword>
<comment type="caution">
    <text evidence="6">The sequence shown here is derived from an EMBL/GenBank/DDBJ whole genome shotgun (WGS) entry which is preliminary data.</text>
</comment>
<dbReference type="SUPFAM" id="SSF46894">
    <property type="entry name" value="C-terminal effector domain of the bipartite response regulators"/>
    <property type="match status" value="1"/>
</dbReference>
<dbReference type="InterPro" id="IPR016032">
    <property type="entry name" value="Sig_transdc_resp-reg_C-effctor"/>
</dbReference>
<dbReference type="Pfam" id="PF13191">
    <property type="entry name" value="AAA_16"/>
    <property type="match status" value="1"/>
</dbReference>
<feature type="region of interest" description="Disordered" evidence="4">
    <location>
        <begin position="476"/>
        <end position="498"/>
    </location>
</feature>
<organism evidence="6 7">
    <name type="scientific">Arthrobacter pullicola</name>
    <dbReference type="NCBI Taxonomy" id="2762224"/>
    <lineage>
        <taxon>Bacteria</taxon>
        <taxon>Bacillati</taxon>
        <taxon>Actinomycetota</taxon>
        <taxon>Actinomycetes</taxon>
        <taxon>Micrococcales</taxon>
        <taxon>Micrococcaceae</taxon>
        <taxon>Arthrobacter</taxon>
    </lineage>
</organism>
<dbReference type="PANTHER" id="PTHR44688">
    <property type="entry name" value="DNA-BINDING TRANSCRIPTIONAL ACTIVATOR DEVR_DOSR"/>
    <property type="match status" value="1"/>
</dbReference>
<dbReference type="InterPro" id="IPR036388">
    <property type="entry name" value="WH-like_DNA-bd_sf"/>
</dbReference>
<feature type="domain" description="HTH luxR-type" evidence="5">
    <location>
        <begin position="869"/>
        <end position="934"/>
    </location>
</feature>
<dbReference type="InterPro" id="IPR027417">
    <property type="entry name" value="P-loop_NTPase"/>
</dbReference>
<dbReference type="Gene3D" id="1.10.10.10">
    <property type="entry name" value="Winged helix-like DNA-binding domain superfamily/Winged helix DNA-binding domain"/>
    <property type="match status" value="1"/>
</dbReference>
<keyword evidence="2" id="KW-0238">DNA-binding</keyword>
<dbReference type="InterPro" id="IPR041664">
    <property type="entry name" value="AAA_16"/>
</dbReference>
<dbReference type="PRINTS" id="PR00038">
    <property type="entry name" value="HTHLUXR"/>
</dbReference>
<dbReference type="InterPro" id="IPR000792">
    <property type="entry name" value="Tscrpt_reg_LuxR_C"/>
</dbReference>
<protein>
    <submittedName>
        <fullName evidence="6">AAA family ATPase</fullName>
    </submittedName>
</protein>